<evidence type="ECO:0000259" key="7">
    <source>
        <dbReference type="Pfam" id="PF04893"/>
    </source>
</evidence>
<feature type="transmembrane region" description="Helical" evidence="6">
    <location>
        <begin position="123"/>
        <end position="143"/>
    </location>
</feature>
<name>A0AAF0YC26_9TREE</name>
<evidence type="ECO:0000313" key="9">
    <source>
        <dbReference type="Proteomes" id="UP000827549"/>
    </source>
</evidence>
<keyword evidence="9" id="KW-1185">Reference proteome</keyword>
<sequence>MFNQNAYQSSPYGAQTEPLAFFQGGPSASSSSSYYGHGSQGRSGVEGNLGGGGYATGQMSGSGRIGGMLAGEGKWWEAFGSGGLEGEPGLMEELGINPSHILQKSLTVLNPLRKVDANIMDDADLAGPFVFCFAFAFMLLLSGRPQFSYIYGVGLLGTIAIYTLLNLMSETGVDAYRTASVLGYCLLPMVGLGGLGIAVRSDHIIVYALSIISVVWCTYSASSIFVAVLRMDHQRLLVAYPVGLLYGCFALLSIFQVAKK</sequence>
<dbReference type="Proteomes" id="UP000827549">
    <property type="component" value="Chromosome 5"/>
</dbReference>
<evidence type="ECO:0000256" key="1">
    <source>
        <dbReference type="ARBA" id="ARBA00004141"/>
    </source>
</evidence>
<evidence type="ECO:0000256" key="4">
    <source>
        <dbReference type="ARBA" id="ARBA00022989"/>
    </source>
</evidence>
<feature type="transmembrane region" description="Helical" evidence="6">
    <location>
        <begin position="149"/>
        <end position="169"/>
    </location>
</feature>
<dbReference type="Pfam" id="PF04893">
    <property type="entry name" value="Yip1"/>
    <property type="match status" value="1"/>
</dbReference>
<keyword evidence="4 6" id="KW-1133">Transmembrane helix</keyword>
<dbReference type="InterPro" id="IPR045231">
    <property type="entry name" value="Yip1/4-like"/>
</dbReference>
<dbReference type="PANTHER" id="PTHR21236:SF2">
    <property type="entry name" value="PROTEIN YIPF"/>
    <property type="match status" value="1"/>
</dbReference>
<keyword evidence="3 6" id="KW-0812">Transmembrane</keyword>
<dbReference type="GO" id="GO:0005802">
    <property type="term" value="C:trans-Golgi network"/>
    <property type="evidence" value="ECO:0007669"/>
    <property type="project" value="TreeGrafter"/>
</dbReference>
<dbReference type="InterPro" id="IPR006977">
    <property type="entry name" value="Yip1_dom"/>
</dbReference>
<feature type="transmembrane region" description="Helical" evidence="6">
    <location>
        <begin position="236"/>
        <end position="258"/>
    </location>
</feature>
<evidence type="ECO:0000256" key="5">
    <source>
        <dbReference type="ARBA" id="ARBA00023136"/>
    </source>
</evidence>
<feature type="domain" description="Yip1" evidence="7">
    <location>
        <begin position="109"/>
        <end position="251"/>
    </location>
</feature>
<comment type="subcellular location">
    <subcellularLocation>
        <location evidence="6">Golgi apparatus membrane</location>
        <topology evidence="6">Multi-pass membrane protein</topology>
    </subcellularLocation>
    <subcellularLocation>
        <location evidence="1">Membrane</location>
        <topology evidence="1">Multi-pass membrane protein</topology>
    </subcellularLocation>
</comment>
<evidence type="ECO:0000256" key="6">
    <source>
        <dbReference type="RuleBase" id="RU361264"/>
    </source>
</evidence>
<evidence type="ECO:0000256" key="2">
    <source>
        <dbReference type="ARBA" id="ARBA00010596"/>
    </source>
</evidence>
<evidence type="ECO:0000313" key="8">
    <source>
        <dbReference type="EMBL" id="WOO83207.1"/>
    </source>
</evidence>
<gene>
    <name evidence="8" type="primary">yipf5</name>
    <name evidence="8" type="ORF">LOC62_05G006730</name>
</gene>
<dbReference type="GO" id="GO:0006888">
    <property type="term" value="P:endoplasmic reticulum to Golgi vesicle-mediated transport"/>
    <property type="evidence" value="ECO:0007669"/>
    <property type="project" value="InterPro"/>
</dbReference>
<feature type="transmembrane region" description="Helical" evidence="6">
    <location>
        <begin position="205"/>
        <end position="229"/>
    </location>
</feature>
<proteinExistence type="inferred from homology"/>
<organism evidence="8 9">
    <name type="scientific">Vanrija pseudolonga</name>
    <dbReference type="NCBI Taxonomy" id="143232"/>
    <lineage>
        <taxon>Eukaryota</taxon>
        <taxon>Fungi</taxon>
        <taxon>Dikarya</taxon>
        <taxon>Basidiomycota</taxon>
        <taxon>Agaricomycotina</taxon>
        <taxon>Tremellomycetes</taxon>
        <taxon>Trichosporonales</taxon>
        <taxon>Trichosporonaceae</taxon>
        <taxon>Vanrija</taxon>
    </lineage>
</organism>
<protein>
    <recommendedName>
        <fullName evidence="6">Protein YIP</fullName>
    </recommendedName>
</protein>
<dbReference type="GeneID" id="87809906"/>
<comment type="similarity">
    <text evidence="2 6">Belongs to the YIP1 family.</text>
</comment>
<dbReference type="EMBL" id="CP086718">
    <property type="protein sequence ID" value="WOO83207.1"/>
    <property type="molecule type" value="Genomic_DNA"/>
</dbReference>
<reference evidence="8" key="1">
    <citation type="submission" date="2023-10" db="EMBL/GenBank/DDBJ databases">
        <authorList>
            <person name="Noh H."/>
        </authorList>
    </citation>
    <scope>NUCLEOTIDE SEQUENCE</scope>
    <source>
        <strain evidence="8">DUCC4014</strain>
    </source>
</reference>
<dbReference type="GO" id="GO:0048280">
    <property type="term" value="P:vesicle fusion with Golgi apparatus"/>
    <property type="evidence" value="ECO:0007669"/>
    <property type="project" value="TreeGrafter"/>
</dbReference>
<dbReference type="AlphaFoldDB" id="A0AAF0YC26"/>
<dbReference type="PANTHER" id="PTHR21236">
    <property type="entry name" value="GOLGI MEMBRANE PROTEIN YIP1"/>
    <property type="match status" value="1"/>
</dbReference>
<keyword evidence="5 6" id="KW-0472">Membrane</keyword>
<dbReference type="GO" id="GO:0000139">
    <property type="term" value="C:Golgi membrane"/>
    <property type="evidence" value="ECO:0007669"/>
    <property type="project" value="UniProtKB-SubCell"/>
</dbReference>
<accession>A0AAF0YC26</accession>
<dbReference type="RefSeq" id="XP_062629233.1">
    <property type="nucleotide sequence ID" value="XM_062773249.1"/>
</dbReference>
<evidence type="ECO:0000256" key="3">
    <source>
        <dbReference type="ARBA" id="ARBA00022692"/>
    </source>
</evidence>
<feature type="transmembrane region" description="Helical" evidence="6">
    <location>
        <begin position="181"/>
        <end position="199"/>
    </location>
</feature>